<keyword evidence="1" id="KW-0274">FAD</keyword>
<evidence type="ECO:0000313" key="5">
    <source>
        <dbReference type="Proteomes" id="UP000094296"/>
    </source>
</evidence>
<evidence type="ECO:0000256" key="2">
    <source>
        <dbReference type="PIRSR" id="PIRSR006816-2"/>
    </source>
</evidence>
<dbReference type="InterPro" id="IPR017927">
    <property type="entry name" value="FAD-bd_FR_type"/>
</dbReference>
<evidence type="ECO:0000313" key="4">
    <source>
        <dbReference type="EMBL" id="OEF98444.1"/>
    </source>
</evidence>
<dbReference type="GO" id="GO:0051537">
    <property type="term" value="F:2 iron, 2 sulfur cluster binding"/>
    <property type="evidence" value="ECO:0007669"/>
    <property type="project" value="UniProtKB-KW"/>
</dbReference>
<keyword evidence="1" id="KW-0285">Flavoprotein</keyword>
<dbReference type="Gene3D" id="3.40.50.80">
    <property type="entry name" value="Nucleotide-binding domain of ferredoxin-NADP reductase (FNR) module"/>
    <property type="match status" value="1"/>
</dbReference>
<comment type="caution">
    <text evidence="4">The sequence shown here is derived from an EMBL/GenBank/DDBJ whole genome shotgun (WGS) entry which is preliminary data.</text>
</comment>
<feature type="binding site" evidence="2">
    <location>
        <position position="229"/>
    </location>
    <ligand>
        <name>[2Fe-2S] cluster</name>
        <dbReference type="ChEBI" id="CHEBI:190135"/>
    </ligand>
</feature>
<dbReference type="Proteomes" id="UP000094296">
    <property type="component" value="Unassembled WGS sequence"/>
</dbReference>
<dbReference type="PANTHER" id="PTHR43513">
    <property type="entry name" value="DIHYDROOROTATE DEHYDROGENASE B (NAD(+)), ELECTRON TRANSFER SUBUNIT"/>
    <property type="match status" value="1"/>
</dbReference>
<dbReference type="SUPFAM" id="SSF52343">
    <property type="entry name" value="Ferredoxin reductase-like, C-terminal NADP-linked domain"/>
    <property type="match status" value="1"/>
</dbReference>
<comment type="cofactor">
    <cofactor evidence="1">
        <name>FAD</name>
        <dbReference type="ChEBI" id="CHEBI:57692"/>
    </cofactor>
    <text evidence="1">Binds 1 FAD per subunit.</text>
</comment>
<dbReference type="GO" id="GO:0046872">
    <property type="term" value="F:metal ion binding"/>
    <property type="evidence" value="ECO:0007669"/>
    <property type="project" value="UniProtKB-KW"/>
</dbReference>
<dbReference type="Gene3D" id="2.40.30.10">
    <property type="entry name" value="Translation factors"/>
    <property type="match status" value="1"/>
</dbReference>
<dbReference type="SUPFAM" id="SSF63380">
    <property type="entry name" value="Riboflavin synthase domain-like"/>
    <property type="match status" value="1"/>
</dbReference>
<sequence>MYKVLRKKVLTDTGVDRVILLDIEAPLVAKKHKPGHFVMLRIDEKGERVPLTIADANPETGAVTIIAQEVGSTSKQLGRLEAGDHILDFVGPLGQAAHYPEHKHVVCIGGGLGVAPLYPEVKHLYQTGSHVTSIVGARNKDLILLESEMQEYSHEFYIATDDGSYGTKGFVTTILQELIDSNTPVDLVIAIGPIPMMKAVANLTRKYEIKTLVSLNSLMVDGTGMCGACRVTVGGETKFTCIDGPEFDGHLVDFDEQMRRLSMYKDKEKEVLIQEGCGGANGCQ</sequence>
<keyword evidence="2" id="KW-0408">Iron</keyword>
<dbReference type="AlphaFoldDB" id="A0A1E5G6S2"/>
<dbReference type="Pfam" id="PF10418">
    <property type="entry name" value="DHODB_Fe-S_bind"/>
    <property type="match status" value="1"/>
</dbReference>
<dbReference type="GO" id="GO:0016491">
    <property type="term" value="F:oxidoreductase activity"/>
    <property type="evidence" value="ECO:0007669"/>
    <property type="project" value="InterPro"/>
</dbReference>
<dbReference type="NCBIfam" id="NF004862">
    <property type="entry name" value="PRK06222.1"/>
    <property type="match status" value="1"/>
</dbReference>
<keyword evidence="2" id="KW-0411">Iron-sulfur</keyword>
<dbReference type="OrthoDB" id="9778346at2"/>
<dbReference type="InterPro" id="IPR012165">
    <property type="entry name" value="Cyt_c3_hydrogenase_gsu"/>
</dbReference>
<dbReference type="InterPro" id="IPR001433">
    <property type="entry name" value="OxRdtase_FAD/NAD-bd"/>
</dbReference>
<evidence type="ECO:0000259" key="3">
    <source>
        <dbReference type="PROSITE" id="PS51384"/>
    </source>
</evidence>
<dbReference type="STRING" id="766136.BHF68_01855"/>
<dbReference type="GO" id="GO:0050660">
    <property type="term" value="F:flavin adenine dinucleotide binding"/>
    <property type="evidence" value="ECO:0007669"/>
    <property type="project" value="InterPro"/>
</dbReference>
<accession>A0A1E5G6S2</accession>
<dbReference type="CDD" id="cd06219">
    <property type="entry name" value="DHOD_e_trans_like1"/>
    <property type="match status" value="1"/>
</dbReference>
<dbReference type="InterPro" id="IPR039261">
    <property type="entry name" value="FNR_nucleotide-bd"/>
</dbReference>
<keyword evidence="5" id="KW-1185">Reference proteome</keyword>
<keyword evidence="2" id="KW-0001">2Fe-2S</keyword>
<dbReference type="Pfam" id="PF00175">
    <property type="entry name" value="NAD_binding_1"/>
    <property type="match status" value="1"/>
</dbReference>
<proteinExistence type="predicted"/>
<dbReference type="GO" id="GO:0006221">
    <property type="term" value="P:pyrimidine nucleotide biosynthetic process"/>
    <property type="evidence" value="ECO:0007669"/>
    <property type="project" value="InterPro"/>
</dbReference>
<dbReference type="PANTHER" id="PTHR43513:SF3">
    <property type="entry name" value="DIHYDROOROTATE DEHYDROGENASE B (NAD(+)), ELECTRON TRANSFER SUBUNIT-RELATED"/>
    <property type="match status" value="1"/>
</dbReference>
<dbReference type="InterPro" id="IPR019480">
    <property type="entry name" value="Dihydroorotate_DH_Fe-S-bd"/>
</dbReference>
<keyword evidence="2" id="KW-0479">Metal-binding</keyword>
<gene>
    <name evidence="4" type="ORF">BHF68_01855</name>
</gene>
<name>A0A1E5G6S2_9FIRM</name>
<organism evidence="4 5">
    <name type="scientific">Desulfuribacillus alkaliarsenatis</name>
    <dbReference type="NCBI Taxonomy" id="766136"/>
    <lineage>
        <taxon>Bacteria</taxon>
        <taxon>Bacillati</taxon>
        <taxon>Bacillota</taxon>
        <taxon>Desulfuribacillia</taxon>
        <taxon>Desulfuribacillales</taxon>
        <taxon>Desulfuribacillaceae</taxon>
        <taxon>Desulfuribacillus</taxon>
    </lineage>
</organism>
<feature type="binding site" evidence="2">
    <location>
        <position position="241"/>
    </location>
    <ligand>
        <name>[2Fe-2S] cluster</name>
        <dbReference type="ChEBI" id="CHEBI:190135"/>
    </ligand>
</feature>
<feature type="binding site" evidence="1">
    <location>
        <begin position="66"/>
        <end position="68"/>
    </location>
    <ligand>
        <name>FAD</name>
        <dbReference type="ChEBI" id="CHEBI:57692"/>
    </ligand>
</feature>
<evidence type="ECO:0000256" key="1">
    <source>
        <dbReference type="PIRSR" id="PIRSR006816-1"/>
    </source>
</evidence>
<dbReference type="InterPro" id="IPR050353">
    <property type="entry name" value="PyrK_electron_transfer"/>
</dbReference>
<dbReference type="InterPro" id="IPR017938">
    <property type="entry name" value="Riboflavin_synthase-like_b-brl"/>
</dbReference>
<comment type="cofactor">
    <cofactor evidence="2">
        <name>[2Fe-2S] cluster</name>
        <dbReference type="ChEBI" id="CHEBI:190135"/>
    </cofactor>
    <text evidence="2">Binds 1 [2Fe-2S] cluster per subunit.</text>
</comment>
<protein>
    <submittedName>
        <fullName evidence="4">Ferredoxin-NADP reductase</fullName>
    </submittedName>
</protein>
<feature type="domain" description="FAD-binding FR-type" evidence="3">
    <location>
        <begin position="1"/>
        <end position="99"/>
    </location>
</feature>
<dbReference type="RefSeq" id="WP_069641936.1">
    <property type="nucleotide sequence ID" value="NZ_MIJE01000001.1"/>
</dbReference>
<dbReference type="EMBL" id="MIJE01000001">
    <property type="protein sequence ID" value="OEF98444.1"/>
    <property type="molecule type" value="Genomic_DNA"/>
</dbReference>
<dbReference type="PIRSF" id="PIRSF006816">
    <property type="entry name" value="Cyc3_hyd_g"/>
    <property type="match status" value="1"/>
</dbReference>
<dbReference type="PROSITE" id="PS51384">
    <property type="entry name" value="FAD_FR"/>
    <property type="match status" value="1"/>
</dbReference>
<reference evidence="4 5" key="1">
    <citation type="submission" date="2016-09" db="EMBL/GenBank/DDBJ databases">
        <title>Draft genome sequence for the type strain of Desulfuribacillus alkaliarsenatis AHT28, an obligately anaerobic, sulfidogenic bacterium isolated from Russian soda lake sediments.</title>
        <authorList>
            <person name="Abin C.A."/>
            <person name="Hollibaugh J.T."/>
        </authorList>
    </citation>
    <scope>NUCLEOTIDE SEQUENCE [LARGE SCALE GENOMIC DNA]</scope>
    <source>
        <strain evidence="4 5">AHT28</strain>
    </source>
</reference>
<feature type="binding site" evidence="2">
    <location>
        <position position="226"/>
    </location>
    <ligand>
        <name>[2Fe-2S] cluster</name>
        <dbReference type="ChEBI" id="CHEBI:190135"/>
    </ligand>
</feature>